<comment type="caution">
    <text evidence="2">The sequence shown here is derived from an EMBL/GenBank/DDBJ whole genome shotgun (WGS) entry which is preliminary data.</text>
</comment>
<feature type="chain" id="PRO_5041464055" evidence="1">
    <location>
        <begin position="20"/>
        <end position="106"/>
    </location>
</feature>
<dbReference type="Proteomes" id="UP001175000">
    <property type="component" value="Unassembled WGS sequence"/>
</dbReference>
<reference evidence="2" key="1">
    <citation type="submission" date="2023-06" db="EMBL/GenBank/DDBJ databases">
        <title>Genome-scale phylogeny and comparative genomics of the fungal order Sordariales.</title>
        <authorList>
            <consortium name="Lawrence Berkeley National Laboratory"/>
            <person name="Hensen N."/>
            <person name="Bonometti L."/>
            <person name="Westerberg I."/>
            <person name="Brannstrom I.O."/>
            <person name="Guillou S."/>
            <person name="Cros-Aarteil S."/>
            <person name="Calhoun S."/>
            <person name="Haridas S."/>
            <person name="Kuo A."/>
            <person name="Mondo S."/>
            <person name="Pangilinan J."/>
            <person name="Riley R."/>
            <person name="Labutti K."/>
            <person name="Andreopoulos B."/>
            <person name="Lipzen A."/>
            <person name="Chen C."/>
            <person name="Yanf M."/>
            <person name="Daum C."/>
            <person name="Ng V."/>
            <person name="Clum A."/>
            <person name="Steindorff A."/>
            <person name="Ohm R."/>
            <person name="Martin F."/>
            <person name="Silar P."/>
            <person name="Natvig D."/>
            <person name="Lalanne C."/>
            <person name="Gautier V."/>
            <person name="Ament-Velasquez S.L."/>
            <person name="Kruys A."/>
            <person name="Hutchinson M.I."/>
            <person name="Powell A.J."/>
            <person name="Barry K."/>
            <person name="Miller A.N."/>
            <person name="Grigoriev I.V."/>
            <person name="Debuchy R."/>
            <person name="Gladieux P."/>
            <person name="Thoren M.H."/>
            <person name="Johannesson H."/>
        </authorList>
    </citation>
    <scope>NUCLEOTIDE SEQUENCE</scope>
    <source>
        <strain evidence="2">CBS 606.72</strain>
    </source>
</reference>
<evidence type="ECO:0000256" key="1">
    <source>
        <dbReference type="SAM" id="SignalP"/>
    </source>
</evidence>
<gene>
    <name evidence="2" type="ORF">B0T14DRAFT_566351</name>
</gene>
<evidence type="ECO:0000313" key="3">
    <source>
        <dbReference type="Proteomes" id="UP001175000"/>
    </source>
</evidence>
<sequence length="106" mass="11057">MKNAILAILALGLGELVSAAPMPAGGFYPSPGIPPFSGFGGGGTPWSGRGLQMCNCNNPATKETMVEPFCTQSGGKDEYRVFAGVEPIKQHMITRPSILHPKPGAE</sequence>
<name>A0AA40BZH2_9PEZI</name>
<organism evidence="2 3">
    <name type="scientific">Immersiella caudata</name>
    <dbReference type="NCBI Taxonomy" id="314043"/>
    <lineage>
        <taxon>Eukaryota</taxon>
        <taxon>Fungi</taxon>
        <taxon>Dikarya</taxon>
        <taxon>Ascomycota</taxon>
        <taxon>Pezizomycotina</taxon>
        <taxon>Sordariomycetes</taxon>
        <taxon>Sordariomycetidae</taxon>
        <taxon>Sordariales</taxon>
        <taxon>Lasiosphaeriaceae</taxon>
        <taxon>Immersiella</taxon>
    </lineage>
</organism>
<protein>
    <submittedName>
        <fullName evidence="2">Uncharacterized protein</fullName>
    </submittedName>
</protein>
<evidence type="ECO:0000313" key="2">
    <source>
        <dbReference type="EMBL" id="KAK0619507.1"/>
    </source>
</evidence>
<keyword evidence="3" id="KW-1185">Reference proteome</keyword>
<proteinExistence type="predicted"/>
<keyword evidence="1" id="KW-0732">Signal</keyword>
<feature type="signal peptide" evidence="1">
    <location>
        <begin position="1"/>
        <end position="19"/>
    </location>
</feature>
<dbReference type="EMBL" id="JAULSU010000004">
    <property type="protein sequence ID" value="KAK0619507.1"/>
    <property type="molecule type" value="Genomic_DNA"/>
</dbReference>
<dbReference type="AlphaFoldDB" id="A0AA40BZH2"/>
<accession>A0AA40BZH2</accession>